<evidence type="ECO:0000313" key="11">
    <source>
        <dbReference type="EMBL" id="KAF9066785.1"/>
    </source>
</evidence>
<sequence>MPSFFPGCEFKKTAREFQENFNELDTIPFDRAVNNLKTGAGISLMAELALENEGKPAEIEIIKGMGTTSFIGASDTTMSAISTVLLILTLHPDVQAKGQAEIDGVVGRDRLPTFEDRKSLPYVQSIYREIMRLHPAVPVVDLPYFGKNRFPGYWATREALKQYIKNQRKYQTRLSKAVVSGRKFKNSRRFSGPQPAYVSDGEGNQRFEDPSGDEDLVGLGGNSNAVAGPSGHQYDDKQDQGEFWAMNRDPNVYSEPDKFIPERFFNSASGPFTSINEIYAYGFGRRVCVGRYMADNTAWLTIVYVLATLNLRKAKDGEGKEIDIPGEFTQTFFRHPKPYQSSITPRDSRARELMFASPN</sequence>
<evidence type="ECO:0000256" key="10">
    <source>
        <dbReference type="SAM" id="MobiDB-lite"/>
    </source>
</evidence>
<dbReference type="SUPFAM" id="SSF48264">
    <property type="entry name" value="Cytochrome P450"/>
    <property type="match status" value="2"/>
</dbReference>
<keyword evidence="6" id="KW-0560">Oxidoreductase</keyword>
<evidence type="ECO:0000256" key="9">
    <source>
        <dbReference type="PIRSR" id="PIRSR602401-1"/>
    </source>
</evidence>
<comment type="cofactor">
    <cofactor evidence="1 9">
        <name>heme</name>
        <dbReference type="ChEBI" id="CHEBI:30413"/>
    </cofactor>
</comment>
<dbReference type="InterPro" id="IPR036396">
    <property type="entry name" value="Cyt_P450_sf"/>
</dbReference>
<comment type="pathway">
    <text evidence="2">Secondary metabolite biosynthesis.</text>
</comment>
<dbReference type="Pfam" id="PF00067">
    <property type="entry name" value="p450"/>
    <property type="match status" value="2"/>
</dbReference>
<comment type="similarity">
    <text evidence="3">Belongs to the cytochrome P450 family.</text>
</comment>
<keyword evidence="12" id="KW-1185">Reference proteome</keyword>
<feature type="binding site" description="axial binding residue" evidence="9">
    <location>
        <position position="288"/>
    </location>
    <ligand>
        <name>heme</name>
        <dbReference type="ChEBI" id="CHEBI:30413"/>
    </ligand>
    <ligandPart>
        <name>Fe</name>
        <dbReference type="ChEBI" id="CHEBI:18248"/>
    </ligandPart>
</feature>
<dbReference type="InterPro" id="IPR002401">
    <property type="entry name" value="Cyt_P450_E_grp-I"/>
</dbReference>
<keyword evidence="8" id="KW-0503">Monooxygenase</keyword>
<dbReference type="GO" id="GO:0004497">
    <property type="term" value="F:monooxygenase activity"/>
    <property type="evidence" value="ECO:0007669"/>
    <property type="project" value="UniProtKB-KW"/>
</dbReference>
<dbReference type="InterPro" id="IPR050364">
    <property type="entry name" value="Cytochrome_P450_fung"/>
</dbReference>
<evidence type="ECO:0000256" key="7">
    <source>
        <dbReference type="ARBA" id="ARBA00023004"/>
    </source>
</evidence>
<dbReference type="Proteomes" id="UP000772434">
    <property type="component" value="Unassembled WGS sequence"/>
</dbReference>
<dbReference type="PANTHER" id="PTHR46300">
    <property type="entry name" value="P450, PUTATIVE (EUROFUNG)-RELATED-RELATED"/>
    <property type="match status" value="1"/>
</dbReference>
<evidence type="ECO:0000256" key="3">
    <source>
        <dbReference type="ARBA" id="ARBA00010617"/>
    </source>
</evidence>
<evidence type="ECO:0000256" key="6">
    <source>
        <dbReference type="ARBA" id="ARBA00023002"/>
    </source>
</evidence>
<evidence type="ECO:0000256" key="2">
    <source>
        <dbReference type="ARBA" id="ARBA00005179"/>
    </source>
</evidence>
<accession>A0A9P5PRR0</accession>
<dbReference type="AlphaFoldDB" id="A0A9P5PRR0"/>
<name>A0A9P5PRR0_9AGAR</name>
<proteinExistence type="inferred from homology"/>
<dbReference type="OrthoDB" id="3934656at2759"/>
<protein>
    <submittedName>
        <fullName evidence="11">Cytochrome P450</fullName>
    </submittedName>
</protein>
<dbReference type="EMBL" id="JADNRY010000082">
    <property type="protein sequence ID" value="KAF9066785.1"/>
    <property type="molecule type" value="Genomic_DNA"/>
</dbReference>
<keyword evidence="5 9" id="KW-0479">Metal-binding</keyword>
<dbReference type="GO" id="GO:0016705">
    <property type="term" value="F:oxidoreductase activity, acting on paired donors, with incorporation or reduction of molecular oxygen"/>
    <property type="evidence" value="ECO:0007669"/>
    <property type="project" value="InterPro"/>
</dbReference>
<evidence type="ECO:0000256" key="5">
    <source>
        <dbReference type="ARBA" id="ARBA00022723"/>
    </source>
</evidence>
<evidence type="ECO:0000256" key="4">
    <source>
        <dbReference type="ARBA" id="ARBA00022617"/>
    </source>
</evidence>
<dbReference type="PANTHER" id="PTHR46300:SF5">
    <property type="entry name" value="CYTOCHROME P450"/>
    <property type="match status" value="1"/>
</dbReference>
<comment type="caution">
    <text evidence="11">The sequence shown here is derived from an EMBL/GenBank/DDBJ whole genome shotgun (WGS) entry which is preliminary data.</text>
</comment>
<keyword evidence="7 9" id="KW-0408">Iron</keyword>
<dbReference type="Gene3D" id="1.10.630.10">
    <property type="entry name" value="Cytochrome P450"/>
    <property type="match status" value="2"/>
</dbReference>
<evidence type="ECO:0000256" key="8">
    <source>
        <dbReference type="ARBA" id="ARBA00023033"/>
    </source>
</evidence>
<dbReference type="PRINTS" id="PR00463">
    <property type="entry name" value="EP450I"/>
</dbReference>
<dbReference type="GO" id="GO:0005506">
    <property type="term" value="F:iron ion binding"/>
    <property type="evidence" value="ECO:0007669"/>
    <property type="project" value="InterPro"/>
</dbReference>
<keyword evidence="4 9" id="KW-0349">Heme</keyword>
<dbReference type="InterPro" id="IPR001128">
    <property type="entry name" value="Cyt_P450"/>
</dbReference>
<evidence type="ECO:0000256" key="1">
    <source>
        <dbReference type="ARBA" id="ARBA00001971"/>
    </source>
</evidence>
<dbReference type="GO" id="GO:0020037">
    <property type="term" value="F:heme binding"/>
    <property type="evidence" value="ECO:0007669"/>
    <property type="project" value="InterPro"/>
</dbReference>
<reference evidence="11" key="1">
    <citation type="submission" date="2020-11" db="EMBL/GenBank/DDBJ databases">
        <authorList>
            <consortium name="DOE Joint Genome Institute"/>
            <person name="Ahrendt S."/>
            <person name="Riley R."/>
            <person name="Andreopoulos W."/>
            <person name="Labutti K."/>
            <person name="Pangilinan J."/>
            <person name="Ruiz-Duenas F.J."/>
            <person name="Barrasa J.M."/>
            <person name="Sanchez-Garcia M."/>
            <person name="Camarero S."/>
            <person name="Miyauchi S."/>
            <person name="Serrano A."/>
            <person name="Linde D."/>
            <person name="Babiker R."/>
            <person name="Drula E."/>
            <person name="Ayuso-Fernandez I."/>
            <person name="Pacheco R."/>
            <person name="Padilla G."/>
            <person name="Ferreira P."/>
            <person name="Barriuso J."/>
            <person name="Kellner H."/>
            <person name="Castanera R."/>
            <person name="Alfaro M."/>
            <person name="Ramirez L."/>
            <person name="Pisabarro A.G."/>
            <person name="Kuo A."/>
            <person name="Tritt A."/>
            <person name="Lipzen A."/>
            <person name="He G."/>
            <person name="Yan M."/>
            <person name="Ng V."/>
            <person name="Cullen D."/>
            <person name="Martin F."/>
            <person name="Rosso M.-N."/>
            <person name="Henrissat B."/>
            <person name="Hibbett D."/>
            <person name="Martinez A.T."/>
            <person name="Grigoriev I.V."/>
        </authorList>
    </citation>
    <scope>NUCLEOTIDE SEQUENCE</scope>
    <source>
        <strain evidence="11">AH 40177</strain>
    </source>
</reference>
<organism evidence="11 12">
    <name type="scientific">Rhodocollybia butyracea</name>
    <dbReference type="NCBI Taxonomy" id="206335"/>
    <lineage>
        <taxon>Eukaryota</taxon>
        <taxon>Fungi</taxon>
        <taxon>Dikarya</taxon>
        <taxon>Basidiomycota</taxon>
        <taxon>Agaricomycotina</taxon>
        <taxon>Agaricomycetes</taxon>
        <taxon>Agaricomycetidae</taxon>
        <taxon>Agaricales</taxon>
        <taxon>Marasmiineae</taxon>
        <taxon>Omphalotaceae</taxon>
        <taxon>Rhodocollybia</taxon>
    </lineage>
</organism>
<feature type="region of interest" description="Disordered" evidence="10">
    <location>
        <begin position="186"/>
        <end position="212"/>
    </location>
</feature>
<evidence type="ECO:0000313" key="12">
    <source>
        <dbReference type="Proteomes" id="UP000772434"/>
    </source>
</evidence>
<gene>
    <name evidence="11" type="ORF">BDP27DRAFT_1449535</name>
</gene>